<dbReference type="EMBL" id="BONJ01000026">
    <property type="protein sequence ID" value="GIG16183.1"/>
    <property type="molecule type" value="Genomic_DNA"/>
</dbReference>
<sequence>MDDGQLFVHTLRDLDRRTALSDEYEVLMGAALLRKLLLDQTRVMDRVNRQFKLKLRFRYVGSGPMEELILSRKPVFWAIDDALDPEQGAPFGPVVDATLDQFLARPLMLFQNEMITVRDVIDQLANVEGAVHRSTAREGREKMLQAAGQFYSRNGLSGVVSQVRLIGRITVRGLKPLHDAVIAAGS</sequence>
<protein>
    <submittedName>
        <fullName evidence="1">Uncharacterized protein</fullName>
    </submittedName>
</protein>
<accession>A0A8J3LDF7</accession>
<comment type="caution">
    <text evidence="1">The sequence shown here is derived from an EMBL/GenBank/DDBJ whole genome shotgun (WGS) entry which is preliminary data.</text>
</comment>
<name>A0A8J3LDF7_9ACTN</name>
<reference evidence="1" key="1">
    <citation type="submission" date="2021-01" db="EMBL/GenBank/DDBJ databases">
        <title>Whole genome shotgun sequence of Catellatospora methionotrophica NBRC 14553.</title>
        <authorList>
            <person name="Komaki H."/>
            <person name="Tamura T."/>
        </authorList>
    </citation>
    <scope>NUCLEOTIDE SEQUENCE</scope>
    <source>
        <strain evidence="1">NBRC 14553</strain>
    </source>
</reference>
<evidence type="ECO:0000313" key="1">
    <source>
        <dbReference type="EMBL" id="GIG16183.1"/>
    </source>
</evidence>
<proteinExistence type="predicted"/>
<evidence type="ECO:0000313" key="2">
    <source>
        <dbReference type="Proteomes" id="UP000660339"/>
    </source>
</evidence>
<dbReference type="Proteomes" id="UP000660339">
    <property type="component" value="Unassembled WGS sequence"/>
</dbReference>
<dbReference type="AlphaFoldDB" id="A0A8J3LDF7"/>
<organism evidence="1 2">
    <name type="scientific">Catellatospora methionotrophica</name>
    <dbReference type="NCBI Taxonomy" id="121620"/>
    <lineage>
        <taxon>Bacteria</taxon>
        <taxon>Bacillati</taxon>
        <taxon>Actinomycetota</taxon>
        <taxon>Actinomycetes</taxon>
        <taxon>Micromonosporales</taxon>
        <taxon>Micromonosporaceae</taxon>
        <taxon>Catellatospora</taxon>
    </lineage>
</organism>
<gene>
    <name evidence="1" type="ORF">Cme02nite_45150</name>
</gene>
<keyword evidence="2" id="KW-1185">Reference proteome</keyword>
<dbReference type="RefSeq" id="WP_166387729.1">
    <property type="nucleotide sequence ID" value="NZ_BAAATT010000010.1"/>
</dbReference>